<sequence length="238" mass="22587">MQFKAILTVSLLSAAQVAYAAPPPCLMAAVNTQPNPSDFKSICGDNASMVQKQIESVCKGDDLTAALASFADTCRTNGVAVPPVAPSSSTTSGTSSSSSSSGSGSASGTDIPTYTSTGASSGSVPVPVPGTDTATATPDPYTSAYNLTSLLAGTSHGSTSATSTGKNGTHTTGTGTGTGTGSVGTSVPAATGGGTKTSGTSGSAAGSAKPSTTSGVAGRLAGSIGGLVMVAAGAIFML</sequence>
<dbReference type="AlphaFoldDB" id="A0A8H3V1T3"/>
<feature type="signal peptide" evidence="3">
    <location>
        <begin position="1"/>
        <end position="20"/>
    </location>
</feature>
<feature type="compositionally biased region" description="Polar residues" evidence="1">
    <location>
        <begin position="110"/>
        <end position="123"/>
    </location>
</feature>
<feature type="compositionally biased region" description="Low complexity" evidence="1">
    <location>
        <begin position="197"/>
        <end position="215"/>
    </location>
</feature>
<proteinExistence type="predicted"/>
<feature type="region of interest" description="Disordered" evidence="1">
    <location>
        <begin position="155"/>
        <end position="216"/>
    </location>
</feature>
<feature type="compositionally biased region" description="Low complexity" evidence="1">
    <location>
        <begin position="155"/>
        <end position="173"/>
    </location>
</feature>
<evidence type="ECO:0000256" key="3">
    <source>
        <dbReference type="SAM" id="SignalP"/>
    </source>
</evidence>
<keyword evidence="2" id="KW-0812">Transmembrane</keyword>
<evidence type="ECO:0000256" key="1">
    <source>
        <dbReference type="SAM" id="MobiDB-lite"/>
    </source>
</evidence>
<reference evidence="5 8" key="1">
    <citation type="submission" date="2019-07" db="EMBL/GenBank/DDBJ databases">
        <title>Venturia inaequalis Genome Resource.</title>
        <authorList>
            <person name="Lichtner F.J."/>
        </authorList>
    </citation>
    <scope>NUCLEOTIDE SEQUENCE [LARGE SCALE GENOMIC DNA]</scope>
    <source>
        <strain evidence="6 7">120213</strain>
        <strain evidence="4">Bline_iso_100314</strain>
        <strain evidence="5 8">DMI_063113</strain>
    </source>
</reference>
<evidence type="ECO:0000313" key="6">
    <source>
        <dbReference type="EMBL" id="KAE9987234.1"/>
    </source>
</evidence>
<gene>
    <name evidence="4" type="ORF">BLS_001392</name>
    <name evidence="5" type="ORF">EG327_007020</name>
    <name evidence="6" type="ORF">EG328_003367</name>
</gene>
<evidence type="ECO:0000313" key="7">
    <source>
        <dbReference type="Proteomes" id="UP000447873"/>
    </source>
</evidence>
<dbReference type="Proteomes" id="UP000433883">
    <property type="component" value="Unassembled WGS sequence"/>
</dbReference>
<evidence type="ECO:0000256" key="2">
    <source>
        <dbReference type="SAM" id="Phobius"/>
    </source>
</evidence>
<feature type="compositionally biased region" description="Low complexity" evidence="1">
    <location>
        <begin position="129"/>
        <end position="139"/>
    </location>
</feature>
<keyword evidence="2" id="KW-0472">Membrane</keyword>
<feature type="region of interest" description="Disordered" evidence="1">
    <location>
        <begin position="80"/>
        <end position="139"/>
    </location>
</feature>
<feature type="chain" id="PRO_5044690764" evidence="3">
    <location>
        <begin position="21"/>
        <end position="238"/>
    </location>
</feature>
<dbReference type="Proteomes" id="UP000447873">
    <property type="component" value="Unassembled WGS sequence"/>
</dbReference>
<dbReference type="EMBL" id="WNWS01000020">
    <property type="protein sequence ID" value="KAE9987234.1"/>
    <property type="molecule type" value="Genomic_DNA"/>
</dbReference>
<feature type="transmembrane region" description="Helical" evidence="2">
    <location>
        <begin position="216"/>
        <end position="237"/>
    </location>
</feature>
<dbReference type="EMBL" id="WNWR01000412">
    <property type="protein sequence ID" value="KAE9979491.1"/>
    <property type="molecule type" value="Genomic_DNA"/>
</dbReference>
<organism evidence="5 8">
    <name type="scientific">Venturia inaequalis</name>
    <name type="common">Apple scab fungus</name>
    <dbReference type="NCBI Taxonomy" id="5025"/>
    <lineage>
        <taxon>Eukaryota</taxon>
        <taxon>Fungi</taxon>
        <taxon>Dikarya</taxon>
        <taxon>Ascomycota</taxon>
        <taxon>Pezizomycotina</taxon>
        <taxon>Dothideomycetes</taxon>
        <taxon>Pleosporomycetidae</taxon>
        <taxon>Venturiales</taxon>
        <taxon>Venturiaceae</taxon>
        <taxon>Venturia</taxon>
    </lineage>
</organism>
<dbReference type="EMBL" id="WNWQ01000130">
    <property type="protein sequence ID" value="KAE9977488.1"/>
    <property type="molecule type" value="Genomic_DNA"/>
</dbReference>
<name>A0A8H3V1T3_VENIN</name>
<evidence type="ECO:0000313" key="5">
    <source>
        <dbReference type="EMBL" id="KAE9979491.1"/>
    </source>
</evidence>
<protein>
    <submittedName>
        <fullName evidence="5">Uncharacterized protein</fullName>
    </submittedName>
</protein>
<keyword evidence="3" id="KW-0732">Signal</keyword>
<feature type="compositionally biased region" description="Low complexity" evidence="1">
    <location>
        <begin position="80"/>
        <end position="108"/>
    </location>
</feature>
<keyword evidence="8" id="KW-1185">Reference proteome</keyword>
<comment type="caution">
    <text evidence="5">The sequence shown here is derived from an EMBL/GenBank/DDBJ whole genome shotgun (WGS) entry which is preliminary data.</text>
</comment>
<evidence type="ECO:0000313" key="4">
    <source>
        <dbReference type="EMBL" id="KAE9977488.1"/>
    </source>
</evidence>
<keyword evidence="2" id="KW-1133">Transmembrane helix</keyword>
<accession>A0A8H3V1T3</accession>
<evidence type="ECO:0000313" key="8">
    <source>
        <dbReference type="Proteomes" id="UP000490939"/>
    </source>
</evidence>
<dbReference type="Proteomes" id="UP000490939">
    <property type="component" value="Unassembled WGS sequence"/>
</dbReference>